<evidence type="ECO:0000259" key="3">
    <source>
        <dbReference type="Pfam" id="PF01055"/>
    </source>
</evidence>
<keyword evidence="2" id="KW-0326">Glycosidase</keyword>
<dbReference type="GO" id="GO:0016787">
    <property type="term" value="F:hydrolase activity"/>
    <property type="evidence" value="ECO:0007669"/>
    <property type="project" value="UniProtKB-KW"/>
</dbReference>
<dbReference type="EMBL" id="JAHZIK010002588">
    <property type="protein sequence ID" value="MBW7460968.1"/>
    <property type="molecule type" value="Genomic_DNA"/>
</dbReference>
<dbReference type="InterPro" id="IPR017853">
    <property type="entry name" value="GH"/>
</dbReference>
<dbReference type="SUPFAM" id="SSF74650">
    <property type="entry name" value="Galactose mutarotase-like"/>
    <property type="match status" value="1"/>
</dbReference>
<gene>
    <name evidence="4" type="ORF">K0U00_43625</name>
</gene>
<accession>A0ABS7CJ95</accession>
<dbReference type="InterPro" id="IPR051816">
    <property type="entry name" value="Glycosyl_Hydrolase_31"/>
</dbReference>
<sequence>AVTFIYDDSSEVQSSMSVDGVRVQAEAKEARTRRAYHTKLAFEWETGEALYGLGSHEEGIMNLRGTSQYLYQQNMKAVVPMLVSTKGYGVLVDSYSLMTFHDDVHGSYLWSEVEDELDYYFIYGPELDEVVAGYRQLTGAAPMLPKWAFGYAQSKERYESQAELLAVVEEYRERKIPLDLIILDWRSWTGDLWGQKSFDPDRFPDPDEMMRKLHEKHAKLMVSIWPIMNNDGSNHLEMKEHNTLL</sequence>
<name>A0ABS7CJ95_9BACL</name>
<evidence type="ECO:0000256" key="2">
    <source>
        <dbReference type="RuleBase" id="RU361185"/>
    </source>
</evidence>
<feature type="non-terminal residue" evidence="4">
    <location>
        <position position="245"/>
    </location>
</feature>
<evidence type="ECO:0000256" key="1">
    <source>
        <dbReference type="ARBA" id="ARBA00007806"/>
    </source>
</evidence>
<reference evidence="4 5" key="1">
    <citation type="submission" date="2021-07" db="EMBL/GenBank/DDBJ databases">
        <title>Paenibacillus radiodurans sp. nov., isolated from the southeastern edge of Tengger Desert.</title>
        <authorList>
            <person name="Zhang G."/>
        </authorList>
    </citation>
    <scope>NUCLEOTIDE SEQUENCE [LARGE SCALE GENOMIC DNA]</scope>
    <source>
        <strain evidence="4 5">CCM 7311</strain>
    </source>
</reference>
<dbReference type="InterPro" id="IPR011013">
    <property type="entry name" value="Gal_mutarotase_sf_dom"/>
</dbReference>
<keyword evidence="5" id="KW-1185">Reference proteome</keyword>
<evidence type="ECO:0000313" key="4">
    <source>
        <dbReference type="EMBL" id="MBW7460968.1"/>
    </source>
</evidence>
<dbReference type="SUPFAM" id="SSF51445">
    <property type="entry name" value="(Trans)glycosidases"/>
    <property type="match status" value="1"/>
</dbReference>
<comment type="caution">
    <text evidence="4">The sequence shown here is derived from an EMBL/GenBank/DDBJ whole genome shotgun (WGS) entry which is preliminary data.</text>
</comment>
<keyword evidence="2 4" id="KW-0378">Hydrolase</keyword>
<organism evidence="4 5">
    <name type="scientific">Paenibacillus sepulcri</name>
    <dbReference type="NCBI Taxonomy" id="359917"/>
    <lineage>
        <taxon>Bacteria</taxon>
        <taxon>Bacillati</taxon>
        <taxon>Bacillota</taxon>
        <taxon>Bacilli</taxon>
        <taxon>Bacillales</taxon>
        <taxon>Paenibacillaceae</taxon>
        <taxon>Paenibacillus</taxon>
    </lineage>
</organism>
<feature type="non-terminal residue" evidence="4">
    <location>
        <position position="1"/>
    </location>
</feature>
<proteinExistence type="inferred from homology"/>
<dbReference type="PANTHER" id="PTHR43863:SF2">
    <property type="entry name" value="MALTASE-GLUCOAMYLASE"/>
    <property type="match status" value="1"/>
</dbReference>
<dbReference type="CDD" id="cd14752">
    <property type="entry name" value="GH31_N"/>
    <property type="match status" value="1"/>
</dbReference>
<dbReference type="PANTHER" id="PTHR43863">
    <property type="entry name" value="HYDROLASE, PUTATIVE (AFU_ORTHOLOGUE AFUA_1G03140)-RELATED"/>
    <property type="match status" value="1"/>
</dbReference>
<dbReference type="Gene3D" id="2.60.40.1760">
    <property type="entry name" value="glycosyl hydrolase (family 31)"/>
    <property type="match status" value="1"/>
</dbReference>
<protein>
    <submittedName>
        <fullName evidence="4">Glycoside hydrolase</fullName>
    </submittedName>
</protein>
<comment type="similarity">
    <text evidence="1 2">Belongs to the glycosyl hydrolase 31 family.</text>
</comment>
<feature type="domain" description="Glycoside hydrolase family 31 TIM barrel" evidence="3">
    <location>
        <begin position="142"/>
        <end position="242"/>
    </location>
</feature>
<evidence type="ECO:0000313" key="5">
    <source>
        <dbReference type="Proteomes" id="UP001519887"/>
    </source>
</evidence>
<dbReference type="Proteomes" id="UP001519887">
    <property type="component" value="Unassembled WGS sequence"/>
</dbReference>
<dbReference type="InterPro" id="IPR000322">
    <property type="entry name" value="Glyco_hydro_31_TIM"/>
</dbReference>
<dbReference type="Gene3D" id="3.20.20.80">
    <property type="entry name" value="Glycosidases"/>
    <property type="match status" value="1"/>
</dbReference>
<dbReference type="Pfam" id="PF01055">
    <property type="entry name" value="Glyco_hydro_31_2nd"/>
    <property type="match status" value="1"/>
</dbReference>